<feature type="compositionally biased region" description="Polar residues" evidence="1">
    <location>
        <begin position="251"/>
        <end position="262"/>
    </location>
</feature>
<evidence type="ECO:0000313" key="3">
    <source>
        <dbReference type="Proteomes" id="UP000019473"/>
    </source>
</evidence>
<comment type="caution">
    <text evidence="2">The sequence shown here is derived from an EMBL/GenBank/DDBJ whole genome shotgun (WGS) entry which is preliminary data.</text>
</comment>
<feature type="compositionally biased region" description="Polar residues" evidence="1">
    <location>
        <begin position="327"/>
        <end position="336"/>
    </location>
</feature>
<gene>
    <name evidence="2" type="ORF">A1O7_07600</name>
</gene>
<dbReference type="STRING" id="1182544.W9VNX9"/>
<protein>
    <submittedName>
        <fullName evidence="2">Uncharacterized protein</fullName>
    </submittedName>
</protein>
<feature type="region of interest" description="Disordered" evidence="1">
    <location>
        <begin position="151"/>
        <end position="285"/>
    </location>
</feature>
<dbReference type="HOGENOM" id="CLU_035616_0_0_1"/>
<name>W9VNX9_9EURO</name>
<feature type="region of interest" description="Disordered" evidence="1">
    <location>
        <begin position="303"/>
        <end position="336"/>
    </location>
</feature>
<keyword evidence="3" id="KW-1185">Reference proteome</keyword>
<proteinExistence type="predicted"/>
<dbReference type="OrthoDB" id="5226911at2759"/>
<dbReference type="Proteomes" id="UP000019473">
    <property type="component" value="Unassembled WGS sequence"/>
</dbReference>
<feature type="compositionally biased region" description="Low complexity" evidence="1">
    <location>
        <begin position="188"/>
        <end position="210"/>
    </location>
</feature>
<dbReference type="RefSeq" id="XP_007759787.1">
    <property type="nucleotide sequence ID" value="XM_007761597.1"/>
</dbReference>
<evidence type="ECO:0000313" key="2">
    <source>
        <dbReference type="EMBL" id="EXJ57253.1"/>
    </source>
</evidence>
<feature type="region of interest" description="Disordered" evidence="1">
    <location>
        <begin position="358"/>
        <end position="382"/>
    </location>
</feature>
<feature type="compositionally biased region" description="Pro residues" evidence="1">
    <location>
        <begin position="310"/>
        <end position="319"/>
    </location>
</feature>
<dbReference type="VEuPathDB" id="FungiDB:A1O7_07600"/>
<reference evidence="2 3" key="1">
    <citation type="submission" date="2013-03" db="EMBL/GenBank/DDBJ databases">
        <title>The Genome Sequence of Cladophialophora yegresii CBS 114405.</title>
        <authorList>
            <consortium name="The Broad Institute Genomics Platform"/>
            <person name="Cuomo C."/>
            <person name="de Hoog S."/>
            <person name="Gorbushina A."/>
            <person name="Walker B."/>
            <person name="Young S.K."/>
            <person name="Zeng Q."/>
            <person name="Gargeya S."/>
            <person name="Fitzgerald M."/>
            <person name="Haas B."/>
            <person name="Abouelleil A."/>
            <person name="Allen A.W."/>
            <person name="Alvarado L."/>
            <person name="Arachchi H.M."/>
            <person name="Berlin A.M."/>
            <person name="Chapman S.B."/>
            <person name="Gainer-Dewar J."/>
            <person name="Goldberg J."/>
            <person name="Griggs A."/>
            <person name="Gujja S."/>
            <person name="Hansen M."/>
            <person name="Howarth C."/>
            <person name="Imamovic A."/>
            <person name="Ireland A."/>
            <person name="Larimer J."/>
            <person name="McCowan C."/>
            <person name="Murphy C."/>
            <person name="Pearson M."/>
            <person name="Poon T.W."/>
            <person name="Priest M."/>
            <person name="Roberts A."/>
            <person name="Saif S."/>
            <person name="Shea T."/>
            <person name="Sisk P."/>
            <person name="Sykes S."/>
            <person name="Wortman J."/>
            <person name="Nusbaum C."/>
            <person name="Birren B."/>
        </authorList>
    </citation>
    <scope>NUCLEOTIDE SEQUENCE [LARGE SCALE GENOMIC DNA]</scope>
    <source>
        <strain evidence="2 3">CBS 114405</strain>
    </source>
</reference>
<dbReference type="EMBL" id="AMGW01000005">
    <property type="protein sequence ID" value="EXJ57253.1"/>
    <property type="molecule type" value="Genomic_DNA"/>
</dbReference>
<feature type="compositionally biased region" description="Basic and acidic residues" evidence="1">
    <location>
        <begin position="239"/>
        <end position="250"/>
    </location>
</feature>
<feature type="compositionally biased region" description="Basic and acidic residues" evidence="1">
    <location>
        <begin position="264"/>
        <end position="285"/>
    </location>
</feature>
<sequence length="400" mass="44117">MGGIDVASVVTSIISAFGSGLDIFQRLSGKKRKSNARLPRPEEEEEWLRHSLKKRPVEIKHEYDQQVAKFGRKFELGDGPAQSSLAHTLLVLNTGLINLINHALAGDSKTISTSQRALYSLSETAAGDTMAALAQLSSRLSLASPSSLALEDKDIQKSGDRHSRKSRHSSSLTTSQQTRRPPPTPLLVRGGWVRSKSGSSVVSVVSGASARKARTEHGDRHRRSKSDSVVVKSSPPSPDRPKTKHDEADRSTYTSNAVSTSAKGRAEGNKTSARHDTTEYPRPRREPSMLIMPADFFESMQTSVEKFTPQGPPPRPPKVPIDRGPLPTQSRIRPTSTMTFMTASTKIGEIPEARVYSNEEVQSRPVPHSIPPPLEPTEPRKKKGFKFWKREDKRYDIAAY</sequence>
<accession>W9VNX9</accession>
<dbReference type="eggNOG" id="ENOG502SMYH">
    <property type="taxonomic scope" value="Eukaryota"/>
</dbReference>
<feature type="compositionally biased region" description="Basic and acidic residues" evidence="1">
    <location>
        <begin position="151"/>
        <end position="161"/>
    </location>
</feature>
<feature type="compositionally biased region" description="Low complexity" evidence="1">
    <location>
        <begin position="169"/>
        <end position="179"/>
    </location>
</feature>
<organism evidence="2 3">
    <name type="scientific">Cladophialophora yegresii CBS 114405</name>
    <dbReference type="NCBI Taxonomy" id="1182544"/>
    <lineage>
        <taxon>Eukaryota</taxon>
        <taxon>Fungi</taxon>
        <taxon>Dikarya</taxon>
        <taxon>Ascomycota</taxon>
        <taxon>Pezizomycotina</taxon>
        <taxon>Eurotiomycetes</taxon>
        <taxon>Chaetothyriomycetidae</taxon>
        <taxon>Chaetothyriales</taxon>
        <taxon>Herpotrichiellaceae</taxon>
        <taxon>Cladophialophora</taxon>
    </lineage>
</organism>
<evidence type="ECO:0000256" key="1">
    <source>
        <dbReference type="SAM" id="MobiDB-lite"/>
    </source>
</evidence>
<dbReference type="AlphaFoldDB" id="W9VNX9"/>
<dbReference type="GeneID" id="19182172"/>